<reference evidence="4" key="3">
    <citation type="submission" date="2015-08" db="EMBL/GenBank/DDBJ databases">
        <title>Draft Genome Sequence of a Heterotrophic Facultative Anaerobic Bacterium Ardenticatena maritima Strain 110S.</title>
        <authorList>
            <person name="Kawaichi S."/>
            <person name="Yoshida T."/>
            <person name="Sako Y."/>
            <person name="Nakamura R."/>
        </authorList>
    </citation>
    <scope>NUCLEOTIDE SEQUENCE [LARGE SCALE GENOMIC DNA]</scope>
    <source>
        <strain evidence="4">110S</strain>
    </source>
</reference>
<keyword evidence="1" id="KW-1133">Transmembrane helix</keyword>
<organism evidence="2 4">
    <name type="scientific">Ardenticatena maritima</name>
    <dbReference type="NCBI Taxonomy" id="872965"/>
    <lineage>
        <taxon>Bacteria</taxon>
        <taxon>Bacillati</taxon>
        <taxon>Chloroflexota</taxon>
        <taxon>Ardenticatenia</taxon>
        <taxon>Ardenticatenales</taxon>
        <taxon>Ardenticatenaceae</taxon>
        <taxon>Ardenticatena</taxon>
    </lineage>
</organism>
<dbReference type="STRING" id="872965.SE16_08380"/>
<feature type="transmembrane region" description="Helical" evidence="1">
    <location>
        <begin position="66"/>
        <end position="88"/>
    </location>
</feature>
<evidence type="ECO:0000313" key="2">
    <source>
        <dbReference type="EMBL" id="GAP61664.1"/>
    </source>
</evidence>
<feature type="transmembrane region" description="Helical" evidence="1">
    <location>
        <begin position="138"/>
        <end position="156"/>
    </location>
</feature>
<protein>
    <submittedName>
        <fullName evidence="2">Uncharacterized protein</fullName>
    </submittedName>
</protein>
<dbReference type="Proteomes" id="UP000037784">
    <property type="component" value="Unassembled WGS sequence"/>
</dbReference>
<dbReference type="Proteomes" id="UP000050502">
    <property type="component" value="Unassembled WGS sequence"/>
</dbReference>
<reference evidence="2 4" key="1">
    <citation type="journal article" date="2015" name="Genome Announc.">
        <title>Draft Genome Sequence of a Heterotrophic Facultative Anaerobic Thermophilic Bacterium, Ardenticatena maritima Strain 110ST.</title>
        <authorList>
            <person name="Kawaichi S."/>
            <person name="Yoshida T."/>
            <person name="Sako Y."/>
            <person name="Nakamura R."/>
        </authorList>
    </citation>
    <scope>NUCLEOTIDE SEQUENCE [LARGE SCALE GENOMIC DNA]</scope>
    <source>
        <strain evidence="2 4">110S</strain>
    </source>
</reference>
<sequence>MNTKRLILLLGGINLALYAYLYQYEPIQGFWLDFLLDVEFPLWALLSTYWLYRVAQAYQPGEKPRLIWLTFASGLGVWSLAELIWMYLDLVPYADSPVPAITIADIPWFGGYLFFFVSFWLQYVRLKRGNLSALRHRFMQGVLFIAIVTTLLAWLLQRSGSDLPLWQLFILAFYPVADLALGIAALRLWRSFGRGRWVYPWIGLLAFVLGDIPFTLLGAFDYLQEEPWLLLADLTYLAAYVLLAYFCYHLYALFYSEDDALV</sequence>
<feature type="transmembrane region" description="Helical" evidence="1">
    <location>
        <begin position="30"/>
        <end position="54"/>
    </location>
</feature>
<dbReference type="RefSeq" id="WP_054491615.1">
    <property type="nucleotide sequence ID" value="NZ_BBZA01000004.1"/>
</dbReference>
<accession>A0A0M9UBB5</accession>
<gene>
    <name evidence="2" type="ORF">ARMA_0087</name>
    <name evidence="3" type="ORF">SE16_08380</name>
</gene>
<keyword evidence="1" id="KW-0812">Transmembrane</keyword>
<evidence type="ECO:0000313" key="5">
    <source>
        <dbReference type="Proteomes" id="UP000050502"/>
    </source>
</evidence>
<reference evidence="3 5" key="2">
    <citation type="submission" date="2015-07" db="EMBL/GenBank/DDBJ databases">
        <title>Whole genome sequence of Ardenticatena maritima DSM 23922.</title>
        <authorList>
            <person name="Hemp J."/>
            <person name="Ward L.M."/>
            <person name="Pace L.A."/>
            <person name="Fischer W.W."/>
        </authorList>
    </citation>
    <scope>NUCLEOTIDE SEQUENCE [LARGE SCALE GENOMIC DNA]</scope>
    <source>
        <strain evidence="3 5">110S</strain>
    </source>
</reference>
<proteinExistence type="predicted"/>
<evidence type="ECO:0000313" key="3">
    <source>
        <dbReference type="EMBL" id="KPL87633.1"/>
    </source>
</evidence>
<evidence type="ECO:0000313" key="4">
    <source>
        <dbReference type="Proteomes" id="UP000037784"/>
    </source>
</evidence>
<feature type="transmembrane region" description="Helical" evidence="1">
    <location>
        <begin position="201"/>
        <end position="222"/>
    </location>
</feature>
<feature type="transmembrane region" description="Helical" evidence="1">
    <location>
        <begin position="234"/>
        <end position="254"/>
    </location>
</feature>
<keyword evidence="4" id="KW-1185">Reference proteome</keyword>
<dbReference type="AlphaFoldDB" id="A0A0M9UBB5"/>
<dbReference type="EMBL" id="BBZA01000004">
    <property type="protein sequence ID" value="GAP61664.1"/>
    <property type="molecule type" value="Genomic_DNA"/>
</dbReference>
<name>A0A0M9UBB5_9CHLR</name>
<comment type="caution">
    <text evidence="2">The sequence shown here is derived from an EMBL/GenBank/DDBJ whole genome shotgun (WGS) entry which is preliminary data.</text>
</comment>
<dbReference type="EMBL" id="LGKN01000005">
    <property type="protein sequence ID" value="KPL87633.1"/>
    <property type="molecule type" value="Genomic_DNA"/>
</dbReference>
<feature type="transmembrane region" description="Helical" evidence="1">
    <location>
        <begin position="7"/>
        <end position="24"/>
    </location>
</feature>
<feature type="transmembrane region" description="Helical" evidence="1">
    <location>
        <begin position="168"/>
        <end position="189"/>
    </location>
</feature>
<dbReference type="InParanoid" id="A0A0M9UBB5"/>
<feature type="transmembrane region" description="Helical" evidence="1">
    <location>
        <begin position="108"/>
        <end position="126"/>
    </location>
</feature>
<evidence type="ECO:0000256" key="1">
    <source>
        <dbReference type="SAM" id="Phobius"/>
    </source>
</evidence>
<keyword evidence="1" id="KW-0472">Membrane</keyword>